<keyword evidence="2" id="KW-0175">Coiled coil</keyword>
<feature type="compositionally biased region" description="Low complexity" evidence="3">
    <location>
        <begin position="342"/>
        <end position="363"/>
    </location>
</feature>
<evidence type="ECO:0000256" key="2">
    <source>
        <dbReference type="ARBA" id="ARBA00023054"/>
    </source>
</evidence>
<feature type="compositionally biased region" description="Polar residues" evidence="3">
    <location>
        <begin position="227"/>
        <end position="240"/>
    </location>
</feature>
<comment type="similarity">
    <text evidence="1">Belongs to the MAP7 family.</text>
</comment>
<feature type="compositionally biased region" description="Basic and acidic residues" evidence="3">
    <location>
        <begin position="73"/>
        <end position="168"/>
    </location>
</feature>
<evidence type="ECO:0000313" key="4">
    <source>
        <dbReference type="EMBL" id="CAI5793308.1"/>
    </source>
</evidence>
<sequence>MAEGNGAATGPENLAASPPPLPPLRGLREKMVAAAQVLAEERRSQSGASPVPLQSPAGMKSSTRPVIDGSTLRTEERQRLARERREEREKQQAAKETQILEKEKKAKLQYEKQMEERQRRLKEQKLKEQQRRVAVEEKRKQKLEEDKERYEAVLHRTLERSQRLETRQKRWSWGGSVTDSDGKPGSKRSTSSANLKQAETVINKRLSSSAARLNSPSKGSTKRSSSLNRLNNKVPPNSEQPESKGLQAEQKARRSQVSPLESNVLSRLLTPTQASLARSKSAATLSADGQDPSAPGSAVGSPAHAPKVPMRSRSTDRLKAAGSPSENVSPEMAQKSEPTKQPSSTGRRTPSPSLPGLRRSPSPANVGKRAPSPAAIRQKSHPSSPKRQWPPSPVLVSKPAPIQRPSITPNVLNVAKKQSDPVCRPKERLEDPEGQDPGPAAMLHPSSERELAAAAPKTKEEPPASYTFLPELPPSIFGPSSPAASPFCPQDFQPASSVARKILFGYDPMSRIRAPSRSSGDSPTTPFHTDLMDGTCSPSMLPPPRDLGEDQGAKGGFLRNFALEASRQGDGAAVSPLRCFNFPSPQRIGPGYIYTSRSTISRRLPNNQPVTVATDPYVLEKLLHTFQTMRCSVDNISQELRVLNTHLADLSHHFSTLPLPSHSPHNGPEYYG</sequence>
<evidence type="ECO:0000256" key="3">
    <source>
        <dbReference type="SAM" id="MobiDB-lite"/>
    </source>
</evidence>
<proteinExistence type="inferred from homology"/>
<protein>
    <recommendedName>
        <fullName evidence="6">MAP7 domain containing 3</fullName>
    </recommendedName>
</protein>
<evidence type="ECO:0000313" key="5">
    <source>
        <dbReference type="Proteomes" id="UP001178461"/>
    </source>
</evidence>
<dbReference type="AlphaFoldDB" id="A0AA35LCB7"/>
<feature type="compositionally biased region" description="Polar residues" evidence="3">
    <location>
        <begin position="205"/>
        <end position="214"/>
    </location>
</feature>
<dbReference type="Proteomes" id="UP001178461">
    <property type="component" value="Chromosome Z"/>
</dbReference>
<keyword evidence="5" id="KW-1185">Reference proteome</keyword>
<feature type="compositionally biased region" description="Polar residues" evidence="3">
    <location>
        <begin position="255"/>
        <end position="284"/>
    </location>
</feature>
<organism evidence="4 5">
    <name type="scientific">Podarcis lilfordi</name>
    <name type="common">Lilford's wall lizard</name>
    <dbReference type="NCBI Taxonomy" id="74358"/>
    <lineage>
        <taxon>Eukaryota</taxon>
        <taxon>Metazoa</taxon>
        <taxon>Chordata</taxon>
        <taxon>Craniata</taxon>
        <taxon>Vertebrata</taxon>
        <taxon>Euteleostomi</taxon>
        <taxon>Lepidosauria</taxon>
        <taxon>Squamata</taxon>
        <taxon>Bifurcata</taxon>
        <taxon>Unidentata</taxon>
        <taxon>Episquamata</taxon>
        <taxon>Laterata</taxon>
        <taxon>Lacertibaenia</taxon>
        <taxon>Lacertidae</taxon>
        <taxon>Podarcis</taxon>
    </lineage>
</organism>
<feature type="compositionally biased region" description="Low complexity" evidence="3">
    <location>
        <begin position="215"/>
        <end position="226"/>
    </location>
</feature>
<gene>
    <name evidence="4" type="ORF">PODLI_1B041659</name>
</gene>
<name>A0AA35LCB7_9SAUR</name>
<feature type="compositionally biased region" description="Polar residues" evidence="3">
    <location>
        <begin position="187"/>
        <end position="197"/>
    </location>
</feature>
<feature type="region of interest" description="Disordered" evidence="3">
    <location>
        <begin position="511"/>
        <end position="536"/>
    </location>
</feature>
<evidence type="ECO:0000256" key="1">
    <source>
        <dbReference type="ARBA" id="ARBA00007525"/>
    </source>
</evidence>
<accession>A0AA35LCB7</accession>
<feature type="compositionally biased region" description="Polar residues" evidence="3">
    <location>
        <begin position="516"/>
        <end position="527"/>
    </location>
</feature>
<evidence type="ECO:0008006" key="6">
    <source>
        <dbReference type="Google" id="ProtNLM"/>
    </source>
</evidence>
<dbReference type="InterPro" id="IPR051483">
    <property type="entry name" value="MAP7_domain-containing"/>
</dbReference>
<reference evidence="4" key="1">
    <citation type="submission" date="2022-12" db="EMBL/GenBank/DDBJ databases">
        <authorList>
            <person name="Alioto T."/>
            <person name="Alioto T."/>
            <person name="Gomez Garrido J."/>
        </authorList>
    </citation>
    <scope>NUCLEOTIDE SEQUENCE</scope>
</reference>
<dbReference type="GO" id="GO:0015630">
    <property type="term" value="C:microtubule cytoskeleton"/>
    <property type="evidence" value="ECO:0007669"/>
    <property type="project" value="TreeGrafter"/>
</dbReference>
<feature type="compositionally biased region" description="Basic and acidic residues" evidence="3">
    <location>
        <begin position="446"/>
        <end position="462"/>
    </location>
</feature>
<dbReference type="PANTHER" id="PTHR15073:SF5">
    <property type="entry name" value="MAP7 DOMAIN-CONTAINING PROTEIN 3"/>
    <property type="match status" value="1"/>
</dbReference>
<dbReference type="PANTHER" id="PTHR15073">
    <property type="entry name" value="MICROTUBULE-ASSOCIATED PROTEIN"/>
    <property type="match status" value="1"/>
</dbReference>
<feature type="compositionally biased region" description="Basic and acidic residues" evidence="3">
    <location>
        <begin position="417"/>
        <end position="431"/>
    </location>
</feature>
<feature type="region of interest" description="Disordered" evidence="3">
    <location>
        <begin position="1"/>
        <end position="466"/>
    </location>
</feature>
<dbReference type="EMBL" id="OX395140">
    <property type="protein sequence ID" value="CAI5793308.1"/>
    <property type="molecule type" value="Genomic_DNA"/>
</dbReference>
<dbReference type="GO" id="GO:0000226">
    <property type="term" value="P:microtubule cytoskeleton organization"/>
    <property type="evidence" value="ECO:0007669"/>
    <property type="project" value="TreeGrafter"/>
</dbReference>